<keyword evidence="5 11" id="KW-0813">Transport</keyword>
<keyword evidence="14" id="KW-0762">Sugar transport</keyword>
<evidence type="ECO:0000256" key="1">
    <source>
        <dbReference type="ARBA" id="ARBA00004651"/>
    </source>
</evidence>
<keyword evidence="15" id="KW-1185">Reference proteome</keyword>
<dbReference type="GO" id="GO:0005886">
    <property type="term" value="C:plasma membrane"/>
    <property type="evidence" value="ECO:0007669"/>
    <property type="project" value="UniProtKB-SubCell"/>
</dbReference>
<reference evidence="15" key="1">
    <citation type="submission" date="2016-10" db="EMBL/GenBank/DDBJ databases">
        <authorList>
            <person name="Varghese N."/>
            <person name="Submissions S."/>
        </authorList>
    </citation>
    <scope>NUCLEOTIDE SEQUENCE [LARGE SCALE GENOMIC DNA]</scope>
    <source>
        <strain evidence="15">DSM 21857</strain>
    </source>
</reference>
<comment type="subcellular location">
    <subcellularLocation>
        <location evidence="12">Cell inner membrane</location>
        <topology evidence="12">Multi-pass membrane protein</topology>
    </subcellularLocation>
    <subcellularLocation>
        <location evidence="1 11">Cell membrane</location>
        <topology evidence="1 11">Multi-pass membrane protein</topology>
    </subcellularLocation>
</comment>
<keyword evidence="9 11" id="KW-0472">Membrane</keyword>
<keyword evidence="8 11" id="KW-1133">Transmembrane helix</keyword>
<dbReference type="InterPro" id="IPR000515">
    <property type="entry name" value="MetI-like"/>
</dbReference>
<dbReference type="InterPro" id="IPR035906">
    <property type="entry name" value="MetI-like_sf"/>
</dbReference>
<evidence type="ECO:0000256" key="3">
    <source>
        <dbReference type="ARBA" id="ARBA00011557"/>
    </source>
</evidence>
<comment type="subunit">
    <text evidence="3 12">The complex is composed of two ATP-binding proteins (UgpC), two transmembrane proteins (UgpA and UgpE) and a solute-binding protein (UgpB).</text>
</comment>
<evidence type="ECO:0000256" key="7">
    <source>
        <dbReference type="ARBA" id="ARBA00022692"/>
    </source>
</evidence>
<dbReference type="RefSeq" id="WP_175556587.1">
    <property type="nucleotide sequence ID" value="NZ_FORF01000001.1"/>
</dbReference>
<proteinExistence type="inferred from homology"/>
<evidence type="ECO:0000256" key="6">
    <source>
        <dbReference type="ARBA" id="ARBA00022475"/>
    </source>
</evidence>
<evidence type="ECO:0000256" key="9">
    <source>
        <dbReference type="ARBA" id="ARBA00023136"/>
    </source>
</evidence>
<comment type="function">
    <text evidence="10 12">Part of the ABC transporter complex UgpBAEC involved in sn-glycerol-3-phosphate (G3P) import. Probably responsible for the translocation of the substrate across the membrane.</text>
</comment>
<evidence type="ECO:0000256" key="11">
    <source>
        <dbReference type="RuleBase" id="RU363032"/>
    </source>
</evidence>
<name>A0A1I3HEM5_9HYPH</name>
<keyword evidence="6 12" id="KW-1003">Cell membrane</keyword>
<sequence>MDNPFQKPHVLMLRYGLLSILAFIVVFPLVWLALASVRPQNEIFQPVSDFGWNTFIPSRFTLDNYRTLLNGDFPLAVKNSTFVALTTVLFGVVVNALAGFAFAVFDFRGKNLLFLLVIVSFMMPFEAIVLPLYVMIRAFGWANSYQALIVPEIANGMVIFLFRQFFASIPRDFYEAARVDGASWFYIFARIAMPLSWPTIATSGLMLFLAQWDSFFWPVVAASDSAYAVVQVAIARNINFEQNDWGGLFASTNLAILLGTIPFLLIQRFYVRTLISGGIK</sequence>
<feature type="transmembrane region" description="Helical" evidence="11">
    <location>
        <begin position="148"/>
        <end position="166"/>
    </location>
</feature>
<dbReference type="PANTHER" id="PTHR43744:SF8">
    <property type="entry name" value="SN-GLYCEROL-3-PHOSPHATE TRANSPORT SYSTEM PERMEASE PROTEIN UGPE"/>
    <property type="match status" value="1"/>
</dbReference>
<keyword evidence="7 11" id="KW-0812">Transmembrane</keyword>
<dbReference type="CDD" id="cd06261">
    <property type="entry name" value="TM_PBP2"/>
    <property type="match status" value="1"/>
</dbReference>
<evidence type="ECO:0000256" key="10">
    <source>
        <dbReference type="ARBA" id="ARBA00037054"/>
    </source>
</evidence>
<feature type="transmembrane region" description="Helical" evidence="11">
    <location>
        <begin position="12"/>
        <end position="34"/>
    </location>
</feature>
<accession>A0A1I3HEM5</accession>
<evidence type="ECO:0000256" key="4">
    <source>
        <dbReference type="ARBA" id="ARBA00020515"/>
    </source>
</evidence>
<evidence type="ECO:0000256" key="5">
    <source>
        <dbReference type="ARBA" id="ARBA00022448"/>
    </source>
</evidence>
<comment type="similarity">
    <text evidence="2 11">Belongs to the binding-protein-dependent transport system permease family.</text>
</comment>
<dbReference type="SUPFAM" id="SSF161098">
    <property type="entry name" value="MetI-like"/>
    <property type="match status" value="1"/>
</dbReference>
<organism evidence="14 15">
    <name type="scientific">Aquamicrobium aerolatum DSM 21857</name>
    <dbReference type="NCBI Taxonomy" id="1121003"/>
    <lineage>
        <taxon>Bacteria</taxon>
        <taxon>Pseudomonadati</taxon>
        <taxon>Pseudomonadota</taxon>
        <taxon>Alphaproteobacteria</taxon>
        <taxon>Hyphomicrobiales</taxon>
        <taxon>Phyllobacteriaceae</taxon>
        <taxon>Aerobium</taxon>
    </lineage>
</organism>
<evidence type="ECO:0000256" key="12">
    <source>
        <dbReference type="RuleBase" id="RU363056"/>
    </source>
</evidence>
<dbReference type="PROSITE" id="PS50928">
    <property type="entry name" value="ABC_TM1"/>
    <property type="match status" value="1"/>
</dbReference>
<keyword evidence="12" id="KW-0997">Cell inner membrane</keyword>
<dbReference type="Gene3D" id="1.10.3720.10">
    <property type="entry name" value="MetI-like"/>
    <property type="match status" value="1"/>
</dbReference>
<protein>
    <recommendedName>
        <fullName evidence="4 12">sn-glycerol-3-phosphate transport system permease protein UgpE</fullName>
    </recommendedName>
</protein>
<feature type="transmembrane region" description="Helical" evidence="11">
    <location>
        <begin position="112"/>
        <end position="136"/>
    </location>
</feature>
<feature type="domain" description="ABC transmembrane type-1" evidence="13">
    <location>
        <begin position="77"/>
        <end position="266"/>
    </location>
</feature>
<dbReference type="PANTHER" id="PTHR43744">
    <property type="entry name" value="ABC TRANSPORTER PERMEASE PROTEIN MG189-RELATED-RELATED"/>
    <property type="match status" value="1"/>
</dbReference>
<dbReference type="Pfam" id="PF00528">
    <property type="entry name" value="BPD_transp_1"/>
    <property type="match status" value="1"/>
</dbReference>
<feature type="transmembrane region" description="Helical" evidence="11">
    <location>
        <begin position="82"/>
        <end position="105"/>
    </location>
</feature>
<evidence type="ECO:0000259" key="13">
    <source>
        <dbReference type="PROSITE" id="PS50928"/>
    </source>
</evidence>
<dbReference type="GO" id="GO:0055085">
    <property type="term" value="P:transmembrane transport"/>
    <property type="evidence" value="ECO:0007669"/>
    <property type="project" value="InterPro"/>
</dbReference>
<dbReference type="EMBL" id="FORF01000001">
    <property type="protein sequence ID" value="SFI34154.1"/>
    <property type="molecule type" value="Genomic_DNA"/>
</dbReference>
<evidence type="ECO:0000313" key="14">
    <source>
        <dbReference type="EMBL" id="SFI34154.1"/>
    </source>
</evidence>
<dbReference type="STRING" id="1121003.SAMN03080618_00145"/>
<dbReference type="AlphaFoldDB" id="A0A1I3HEM5"/>
<evidence type="ECO:0000313" key="15">
    <source>
        <dbReference type="Proteomes" id="UP000242763"/>
    </source>
</evidence>
<feature type="transmembrane region" description="Helical" evidence="11">
    <location>
        <begin position="187"/>
        <end position="209"/>
    </location>
</feature>
<feature type="transmembrane region" description="Helical" evidence="11">
    <location>
        <begin position="247"/>
        <end position="266"/>
    </location>
</feature>
<evidence type="ECO:0000256" key="2">
    <source>
        <dbReference type="ARBA" id="ARBA00009306"/>
    </source>
</evidence>
<gene>
    <name evidence="12" type="primary">ugpE</name>
    <name evidence="14" type="ORF">SAMN03080618_00145</name>
</gene>
<dbReference type="Proteomes" id="UP000242763">
    <property type="component" value="Unassembled WGS sequence"/>
</dbReference>
<evidence type="ECO:0000256" key="8">
    <source>
        <dbReference type="ARBA" id="ARBA00022989"/>
    </source>
</evidence>